<protein>
    <submittedName>
        <fullName evidence="2">Uncharacterized protein</fullName>
    </submittedName>
</protein>
<proteinExistence type="predicted"/>
<reference evidence="2" key="1">
    <citation type="journal article" date="2015" name="Genome Biol. Evol.">
        <title>Organellar Genomes of White Spruce (Picea glauca): Assembly and Annotation.</title>
        <authorList>
            <person name="Jackman S.D."/>
            <person name="Warren R.L."/>
            <person name="Gibb E.A."/>
            <person name="Vandervalk B.P."/>
            <person name="Mohamadi H."/>
            <person name="Chu J."/>
            <person name="Raymond A."/>
            <person name="Pleasance S."/>
            <person name="Coope R."/>
            <person name="Wildung M.R."/>
            <person name="Ritland C.E."/>
            <person name="Bousquet J."/>
            <person name="Jones S.J."/>
            <person name="Bohlmann J."/>
            <person name="Birol I."/>
        </authorList>
    </citation>
    <scope>NUCLEOTIDE SEQUENCE [LARGE SCALE GENOMIC DNA]</scope>
    <source>
        <tissue evidence="2">Flushing bud</tissue>
    </source>
</reference>
<keyword evidence="2" id="KW-0496">Mitochondrion</keyword>
<evidence type="ECO:0000313" key="2">
    <source>
        <dbReference type="EMBL" id="KUM50552.1"/>
    </source>
</evidence>
<dbReference type="AlphaFoldDB" id="A0A101M443"/>
<geneLocation type="mitochondrion" evidence="2"/>
<accession>A0A101M443</accession>
<evidence type="ECO:0000256" key="1">
    <source>
        <dbReference type="SAM" id="MobiDB-lite"/>
    </source>
</evidence>
<comment type="caution">
    <text evidence="2">The sequence shown here is derived from an EMBL/GenBank/DDBJ whole genome shotgun (WGS) entry which is preliminary data.</text>
</comment>
<feature type="region of interest" description="Disordered" evidence="1">
    <location>
        <begin position="1"/>
        <end position="29"/>
    </location>
</feature>
<gene>
    <name evidence="2" type="ORF">ABT39_MTgene396</name>
</gene>
<dbReference type="EMBL" id="LKAM01000001">
    <property type="protein sequence ID" value="KUM50552.1"/>
    <property type="molecule type" value="Genomic_DNA"/>
</dbReference>
<sequence>MTNGYESRGKSQSALVSEHAAQSTSTRSRSPACYYLATELETFDLELPLSYLVGVGQTN</sequence>
<organism evidence="2">
    <name type="scientific">Picea glauca</name>
    <name type="common">White spruce</name>
    <name type="synonym">Pinus glauca</name>
    <dbReference type="NCBI Taxonomy" id="3330"/>
    <lineage>
        <taxon>Eukaryota</taxon>
        <taxon>Viridiplantae</taxon>
        <taxon>Streptophyta</taxon>
        <taxon>Embryophyta</taxon>
        <taxon>Tracheophyta</taxon>
        <taxon>Spermatophyta</taxon>
        <taxon>Pinopsida</taxon>
        <taxon>Pinidae</taxon>
        <taxon>Conifers I</taxon>
        <taxon>Pinales</taxon>
        <taxon>Pinaceae</taxon>
        <taxon>Picea</taxon>
    </lineage>
</organism>
<name>A0A101M443_PICGL</name>